<dbReference type="PANTHER" id="PTHR30569">
    <property type="entry name" value="CYTOSINE TRANSPORTER CODB"/>
    <property type="match status" value="1"/>
</dbReference>
<feature type="transmembrane region" description="Helical" evidence="1">
    <location>
        <begin position="156"/>
        <end position="176"/>
    </location>
</feature>
<feature type="transmembrane region" description="Helical" evidence="1">
    <location>
        <begin position="88"/>
        <end position="108"/>
    </location>
</feature>
<keyword evidence="1" id="KW-0472">Membrane</keyword>
<dbReference type="AlphaFoldDB" id="A0A2Z5N8D1"/>
<dbReference type="GO" id="GO:0005886">
    <property type="term" value="C:plasma membrane"/>
    <property type="evidence" value="ECO:0007669"/>
    <property type="project" value="TreeGrafter"/>
</dbReference>
<reference evidence="2 3" key="1">
    <citation type="journal article" date="2018" name="ISME J.">
        <title>Involvement of Burkholderiaceae and sulfurous volatiles in disease-suppressive soils.</title>
        <authorList>
            <person name="Carrion V.J."/>
            <person name="Cordovez V."/>
            <person name="Tyc O."/>
            <person name="Etalo D.W."/>
            <person name="de Bruijn I."/>
            <person name="de Jager V.C."/>
            <person name="Medema M.H."/>
            <person name="Eberl L."/>
            <person name="Raaijmakers J.M."/>
        </authorList>
    </citation>
    <scope>NUCLEOTIDE SEQUENCE [LARGE SCALE GENOMIC DNA]</scope>
    <source>
        <strain evidence="3">mHSR5</strain>
    </source>
</reference>
<evidence type="ECO:0000256" key="1">
    <source>
        <dbReference type="SAM" id="Phobius"/>
    </source>
</evidence>
<evidence type="ECO:0000313" key="3">
    <source>
        <dbReference type="Proteomes" id="UP000253104"/>
    </source>
</evidence>
<feature type="transmembrane region" description="Helical" evidence="1">
    <location>
        <begin position="329"/>
        <end position="350"/>
    </location>
</feature>
<evidence type="ECO:0008006" key="4">
    <source>
        <dbReference type="Google" id="ProtNLM"/>
    </source>
</evidence>
<feature type="transmembrane region" description="Helical" evidence="1">
    <location>
        <begin position="399"/>
        <end position="418"/>
    </location>
</feature>
<organism evidence="2 3">
    <name type="scientific">Burkholderia pyrrocinia</name>
    <name type="common">Pseudomonas pyrrocinia</name>
    <dbReference type="NCBI Taxonomy" id="60550"/>
    <lineage>
        <taxon>Bacteria</taxon>
        <taxon>Pseudomonadati</taxon>
        <taxon>Pseudomonadota</taxon>
        <taxon>Betaproteobacteria</taxon>
        <taxon>Burkholderiales</taxon>
        <taxon>Burkholderiaceae</taxon>
        <taxon>Burkholderia</taxon>
        <taxon>Burkholderia cepacia complex</taxon>
    </lineage>
</organism>
<dbReference type="PANTHER" id="PTHR30569:SF0">
    <property type="entry name" value="CYTOSINE PERMEASE"/>
    <property type="match status" value="1"/>
</dbReference>
<feature type="transmembrane region" description="Helical" evidence="1">
    <location>
        <begin position="227"/>
        <end position="253"/>
    </location>
</feature>
<keyword evidence="1" id="KW-0812">Transmembrane</keyword>
<feature type="transmembrane region" description="Helical" evidence="1">
    <location>
        <begin position="300"/>
        <end position="323"/>
    </location>
</feature>
<feature type="transmembrane region" description="Helical" evidence="1">
    <location>
        <begin position="128"/>
        <end position="149"/>
    </location>
</feature>
<dbReference type="Gene3D" id="1.10.4160.10">
    <property type="entry name" value="Hydantoin permease"/>
    <property type="match status" value="1"/>
</dbReference>
<evidence type="ECO:0000313" key="2">
    <source>
        <dbReference type="EMBL" id="AXF24897.1"/>
    </source>
</evidence>
<gene>
    <name evidence="2" type="ORF">CUJ89_32220</name>
</gene>
<feature type="transmembrane region" description="Helical" evidence="1">
    <location>
        <begin position="20"/>
        <end position="40"/>
    </location>
</feature>
<protein>
    <recommendedName>
        <fullName evidence="4">Cytosine permease</fullName>
    </recommendedName>
</protein>
<dbReference type="GO" id="GO:0015209">
    <property type="term" value="F:cytosine transmembrane transporter activity"/>
    <property type="evidence" value="ECO:0007669"/>
    <property type="project" value="InterPro"/>
</dbReference>
<sequence length="435" mass="46824">MRITPPVRFLKMQGPVGGGIFFATLGIATALFFAQIASIITVRFGVVAALIGLAYGYCVSTFVGVLLVRRSIETGFGINIWARTVLGYRGAGLFSLAYGVACLTYFVAEASIMGASLQALFPEVPHALIYVCLVFVMLPLVWSGMKVLARFQTISLVLFVVFVVWAIRNALGTPVARVPLPEIQLAADPYKSLLEVLGIVNGLAFIIGLVTADYARFVRRRELRAGTVFVGALFPAFCYGITGILGIWFAIQMRESNPGVYFVSLLGAGGIIFACTTQLRINLGNIYSGTVAFVNAVEHLFGVAVSRRVVIVVFCAVAATVLISDGTHLLASALNYIGMSMACFVTLLLVDQFWVRRSRDGAEATPQAIENWRWTGLSSCLIATLCGVCVGNASFFPSLYQWATPLSVLVQATLFLGIESYSSRRRGVSSHAASS</sequence>
<feature type="transmembrane region" description="Helical" evidence="1">
    <location>
        <begin position="371"/>
        <end position="393"/>
    </location>
</feature>
<proteinExistence type="predicted"/>
<dbReference type="InterPro" id="IPR030191">
    <property type="entry name" value="CodB"/>
</dbReference>
<keyword evidence="1" id="KW-1133">Transmembrane helix</keyword>
<name>A0A2Z5N8D1_BURPY</name>
<feature type="transmembrane region" description="Helical" evidence="1">
    <location>
        <begin position="46"/>
        <end position="68"/>
    </location>
</feature>
<feature type="transmembrane region" description="Helical" evidence="1">
    <location>
        <begin position="259"/>
        <end position="279"/>
    </location>
</feature>
<accession>A0A2Z5N8D1</accession>
<dbReference type="Proteomes" id="UP000253104">
    <property type="component" value="Chromosome mHSR5_B"/>
</dbReference>
<dbReference type="EMBL" id="CP024903">
    <property type="protein sequence ID" value="AXF24897.1"/>
    <property type="molecule type" value="Genomic_DNA"/>
</dbReference>
<feature type="transmembrane region" description="Helical" evidence="1">
    <location>
        <begin position="196"/>
        <end position="215"/>
    </location>
</feature>